<keyword evidence="5" id="KW-0378">Hydrolase</keyword>
<evidence type="ECO:0000256" key="1">
    <source>
        <dbReference type="ARBA" id="ARBA00001936"/>
    </source>
</evidence>
<evidence type="ECO:0000259" key="7">
    <source>
        <dbReference type="Pfam" id="PF03372"/>
    </source>
</evidence>
<evidence type="ECO:0000256" key="6">
    <source>
        <dbReference type="ARBA" id="ARBA00022842"/>
    </source>
</evidence>
<accession>A0ABT8KV19</accession>
<dbReference type="EMBL" id="JAUJEA010000008">
    <property type="protein sequence ID" value="MDN5203792.1"/>
    <property type="molecule type" value="Genomic_DNA"/>
</dbReference>
<dbReference type="PROSITE" id="PS00726">
    <property type="entry name" value="AP_NUCLEASE_F1_1"/>
    <property type="match status" value="1"/>
</dbReference>
<dbReference type="InterPro" id="IPR020848">
    <property type="entry name" value="AP_endonuclease_F1_CS"/>
</dbReference>
<evidence type="ECO:0000313" key="8">
    <source>
        <dbReference type="EMBL" id="MDN5203792.1"/>
    </source>
</evidence>
<evidence type="ECO:0000256" key="5">
    <source>
        <dbReference type="ARBA" id="ARBA00022801"/>
    </source>
</evidence>
<evidence type="ECO:0000256" key="2">
    <source>
        <dbReference type="ARBA" id="ARBA00001946"/>
    </source>
</evidence>
<sequence length="257" mass="29441">MSKTRFISWNVNGIRSVTKKGFLESVNDFKPDILCLQETKAQDGEVLQALDSVSNFEIFVNSAERKGYSGTAILDQQNSITTTYDIGIEEHDKEGRVVTAEYESFYLINVYVPNSGRGLVRLGYRQEWDRDFLAYLKKLEKNKPVIVCGDFNVAHQAMDLANPKSNYNKTAGYTQIEIDGFSNFLNAGFIDTFRYLHPDEVAYSYWSYMFNARTKNIGWRIDYFLVSESLKDRIQSAFILPDYLGSDHCPVGLEMDI</sequence>
<dbReference type="NCBIfam" id="TIGR00633">
    <property type="entry name" value="xth"/>
    <property type="match status" value="1"/>
</dbReference>
<dbReference type="Gene3D" id="3.60.10.10">
    <property type="entry name" value="Endonuclease/exonuclease/phosphatase"/>
    <property type="match status" value="1"/>
</dbReference>
<evidence type="ECO:0000256" key="3">
    <source>
        <dbReference type="ARBA" id="ARBA00007092"/>
    </source>
</evidence>
<dbReference type="NCBIfam" id="TIGR00195">
    <property type="entry name" value="exoDNase_III"/>
    <property type="match status" value="1"/>
</dbReference>
<evidence type="ECO:0000313" key="9">
    <source>
        <dbReference type="Proteomes" id="UP001172082"/>
    </source>
</evidence>
<dbReference type="PROSITE" id="PS00728">
    <property type="entry name" value="AP_NUCLEASE_F1_3"/>
    <property type="match status" value="1"/>
</dbReference>
<dbReference type="InterPro" id="IPR020847">
    <property type="entry name" value="AP_endonuclease_F1_BS"/>
</dbReference>
<dbReference type="Pfam" id="PF03372">
    <property type="entry name" value="Exo_endo_phos"/>
    <property type="match status" value="1"/>
</dbReference>
<comment type="cofactor">
    <cofactor evidence="1">
        <name>Mn(2+)</name>
        <dbReference type="ChEBI" id="CHEBI:29035"/>
    </cofactor>
</comment>
<dbReference type="CDD" id="cd09087">
    <property type="entry name" value="Ape1-like_AP-endo"/>
    <property type="match status" value="1"/>
</dbReference>
<keyword evidence="9" id="KW-1185">Reference proteome</keyword>
<dbReference type="Proteomes" id="UP001172082">
    <property type="component" value="Unassembled WGS sequence"/>
</dbReference>
<dbReference type="RefSeq" id="WP_346753815.1">
    <property type="nucleotide sequence ID" value="NZ_JAUJEA010000008.1"/>
</dbReference>
<comment type="cofactor">
    <cofactor evidence="2">
        <name>Mg(2+)</name>
        <dbReference type="ChEBI" id="CHEBI:18420"/>
    </cofactor>
</comment>
<dbReference type="SUPFAM" id="SSF56219">
    <property type="entry name" value="DNase I-like"/>
    <property type="match status" value="1"/>
</dbReference>
<proteinExistence type="inferred from homology"/>
<dbReference type="PANTHER" id="PTHR22748:SF6">
    <property type="entry name" value="DNA-(APURINIC OR APYRIMIDINIC SITE) ENDONUCLEASE"/>
    <property type="match status" value="1"/>
</dbReference>
<dbReference type="InterPro" id="IPR004808">
    <property type="entry name" value="AP_endonuc_1"/>
</dbReference>
<dbReference type="InterPro" id="IPR005135">
    <property type="entry name" value="Endo/exonuclease/phosphatase"/>
</dbReference>
<organism evidence="8 9">
    <name type="scientific">Splendidivirga corallicola</name>
    <dbReference type="NCBI Taxonomy" id="3051826"/>
    <lineage>
        <taxon>Bacteria</taxon>
        <taxon>Pseudomonadati</taxon>
        <taxon>Bacteroidota</taxon>
        <taxon>Cytophagia</taxon>
        <taxon>Cytophagales</taxon>
        <taxon>Splendidivirgaceae</taxon>
        <taxon>Splendidivirga</taxon>
    </lineage>
</organism>
<protein>
    <submittedName>
        <fullName evidence="8">Exodeoxyribonuclease III</fullName>
    </submittedName>
</protein>
<dbReference type="PROSITE" id="PS51435">
    <property type="entry name" value="AP_NUCLEASE_F1_4"/>
    <property type="match status" value="1"/>
</dbReference>
<comment type="similarity">
    <text evidence="3">Belongs to the DNA repair enzymes AP/ExoA family.</text>
</comment>
<dbReference type="InterPro" id="IPR036691">
    <property type="entry name" value="Endo/exonu/phosph_ase_sf"/>
</dbReference>
<name>A0ABT8KV19_9BACT</name>
<comment type="caution">
    <text evidence="8">The sequence shown here is derived from an EMBL/GenBank/DDBJ whole genome shotgun (WGS) entry which is preliminary data.</text>
</comment>
<gene>
    <name evidence="8" type="ORF">QQ008_20545</name>
</gene>
<keyword evidence="4" id="KW-0479">Metal-binding</keyword>
<dbReference type="PANTHER" id="PTHR22748">
    <property type="entry name" value="AP ENDONUCLEASE"/>
    <property type="match status" value="1"/>
</dbReference>
<keyword evidence="6" id="KW-0460">Magnesium</keyword>
<evidence type="ECO:0000256" key="4">
    <source>
        <dbReference type="ARBA" id="ARBA00022723"/>
    </source>
</evidence>
<feature type="domain" description="Endonuclease/exonuclease/phosphatase" evidence="7">
    <location>
        <begin position="7"/>
        <end position="248"/>
    </location>
</feature>
<reference evidence="8" key="1">
    <citation type="submission" date="2023-06" db="EMBL/GenBank/DDBJ databases">
        <title>Genomic of Parafulvivirga corallium.</title>
        <authorList>
            <person name="Wang G."/>
        </authorList>
    </citation>
    <scope>NUCLEOTIDE SEQUENCE</scope>
    <source>
        <strain evidence="8">BMA10</strain>
    </source>
</reference>